<dbReference type="InterPro" id="IPR014746">
    <property type="entry name" value="Gln_synth/guanido_kin_cat_dom"/>
</dbReference>
<dbReference type="Gene3D" id="3.30.590.10">
    <property type="entry name" value="Glutamine synthetase/guanido kinase, catalytic domain"/>
    <property type="match status" value="1"/>
</dbReference>
<comment type="cofactor">
    <cofactor evidence="1">
        <name>Mg(2+)</name>
        <dbReference type="ChEBI" id="CHEBI:18420"/>
    </cofactor>
</comment>
<dbReference type="PROSITE" id="PS51986">
    <property type="entry name" value="GS_BETA_GRASP"/>
    <property type="match status" value="1"/>
</dbReference>
<organism evidence="12 13">
    <name type="scientific">candidate division WOR-3 bacterium</name>
    <dbReference type="NCBI Taxonomy" id="2052148"/>
    <lineage>
        <taxon>Bacteria</taxon>
        <taxon>Bacteria division WOR-3</taxon>
    </lineage>
</organism>
<dbReference type="Pfam" id="PF00120">
    <property type="entry name" value="Gln-synt_C"/>
    <property type="match status" value="1"/>
</dbReference>
<feature type="domain" description="GS catalytic" evidence="11">
    <location>
        <begin position="103"/>
        <end position="439"/>
    </location>
</feature>
<dbReference type="GO" id="GO:0005524">
    <property type="term" value="F:ATP binding"/>
    <property type="evidence" value="ECO:0007669"/>
    <property type="project" value="UniProtKB-KW"/>
</dbReference>
<reference evidence="12 13" key="1">
    <citation type="submission" date="2018-06" db="EMBL/GenBank/DDBJ databases">
        <title>Extensive metabolic versatility and redundancy in microbially diverse, dynamic hydrothermal sediments.</title>
        <authorList>
            <person name="Dombrowski N."/>
            <person name="Teske A."/>
            <person name="Baker B.J."/>
        </authorList>
    </citation>
    <scope>NUCLEOTIDE SEQUENCE [LARGE SCALE GENOMIC DNA]</scope>
    <source>
        <strain evidence="12">B36_G15</strain>
    </source>
</reference>
<evidence type="ECO:0000256" key="6">
    <source>
        <dbReference type="ARBA" id="ARBA00022842"/>
    </source>
</evidence>
<dbReference type="GO" id="GO:0006542">
    <property type="term" value="P:glutamine biosynthetic process"/>
    <property type="evidence" value="ECO:0007669"/>
    <property type="project" value="InterPro"/>
</dbReference>
<comment type="catalytic activity">
    <reaction evidence="9">
        <text>L-glutamate + NH4(+) + ATP = L-glutamine + ADP + phosphate + H(+)</text>
        <dbReference type="Rhea" id="RHEA:16169"/>
        <dbReference type="ChEBI" id="CHEBI:15378"/>
        <dbReference type="ChEBI" id="CHEBI:28938"/>
        <dbReference type="ChEBI" id="CHEBI:29985"/>
        <dbReference type="ChEBI" id="CHEBI:30616"/>
        <dbReference type="ChEBI" id="CHEBI:43474"/>
        <dbReference type="ChEBI" id="CHEBI:58359"/>
        <dbReference type="ChEBI" id="CHEBI:456216"/>
        <dbReference type="EC" id="6.3.1.2"/>
    </reaction>
</comment>
<name>A0A660SE80_UNCW3</name>
<evidence type="ECO:0000259" key="10">
    <source>
        <dbReference type="PROSITE" id="PS51986"/>
    </source>
</evidence>
<dbReference type="AlphaFoldDB" id="A0A660SE80"/>
<dbReference type="InterPro" id="IPR036651">
    <property type="entry name" value="Gln_synt_N_sf"/>
</dbReference>
<comment type="similarity">
    <text evidence="2 7 8">Belongs to the glutamine synthetase family.</text>
</comment>
<evidence type="ECO:0000313" key="12">
    <source>
        <dbReference type="EMBL" id="RKX68963.1"/>
    </source>
</evidence>
<evidence type="ECO:0000256" key="4">
    <source>
        <dbReference type="ARBA" id="ARBA00022741"/>
    </source>
</evidence>
<dbReference type="GO" id="GO:0004356">
    <property type="term" value="F:glutamine synthetase activity"/>
    <property type="evidence" value="ECO:0007669"/>
    <property type="project" value="UniProtKB-EC"/>
</dbReference>
<dbReference type="EC" id="6.3.1.2" evidence="9"/>
<evidence type="ECO:0000256" key="8">
    <source>
        <dbReference type="RuleBase" id="RU000384"/>
    </source>
</evidence>
<dbReference type="PANTHER" id="PTHR43785:SF12">
    <property type="entry name" value="TYPE-1 GLUTAMINE SYNTHETASE 2"/>
    <property type="match status" value="1"/>
</dbReference>
<evidence type="ECO:0000256" key="7">
    <source>
        <dbReference type="PROSITE-ProRule" id="PRU01330"/>
    </source>
</evidence>
<sequence length="439" mass="50248">MEKVIRQAKKDRIQFVDLWFTDLFGSVKNVTISVRELSKALAEGIWFDGSSIEGFGRICESDMYLVPDPDTYAVIPWTRGETKTARLICDVYAPDHRPFSGDPRSILKRIIAKAKRSGYEYKVGPELEFFIFHYSDGAIRPTPFDSVGYFDLGGDRALSIRKGISTILSHFNINAEASHHEVAQGQHELDIQYDNVLKIADDIITARIVVKKVAEENNLIATFMPKPIYGINGSGMHVHQSIFRKSKNLFANPKDRYGLSNLAYAFLAGQLKHIKEMTVILAPLVNSYKRLVPGYEAPVYICWGQMNRSALVRIPKISKGKITSTRLEIRCLDPSTNPYLAFAAMLASGLDGIEKKLTPPPPVEESVYEFKEADFERLKIDSLPGSLWESLVYFRKSKMMKEVLGDHLFTKYYEIKKREWDEYRQQVTTWEIEKYLRLY</sequence>
<dbReference type="Proteomes" id="UP000268469">
    <property type="component" value="Unassembled WGS sequence"/>
</dbReference>
<dbReference type="PROSITE" id="PS51987">
    <property type="entry name" value="GS_CATALYTIC"/>
    <property type="match status" value="1"/>
</dbReference>
<comment type="caution">
    <text evidence="12">The sequence shown here is derived from an EMBL/GenBank/DDBJ whole genome shotgun (WGS) entry which is preliminary data.</text>
</comment>
<evidence type="ECO:0000259" key="11">
    <source>
        <dbReference type="PROSITE" id="PS51987"/>
    </source>
</evidence>
<keyword evidence="5 9" id="KW-0067">ATP-binding</keyword>
<dbReference type="SUPFAM" id="SSF54368">
    <property type="entry name" value="Glutamine synthetase, N-terminal domain"/>
    <property type="match status" value="1"/>
</dbReference>
<feature type="domain" description="GS beta-grasp" evidence="10">
    <location>
        <begin position="11"/>
        <end position="96"/>
    </location>
</feature>
<dbReference type="InterPro" id="IPR027303">
    <property type="entry name" value="Gln_synth_gly_rich_site"/>
</dbReference>
<proteinExistence type="inferred from homology"/>
<evidence type="ECO:0000313" key="13">
    <source>
        <dbReference type="Proteomes" id="UP000268469"/>
    </source>
</evidence>
<dbReference type="EMBL" id="QNBE01000116">
    <property type="protein sequence ID" value="RKX68963.1"/>
    <property type="molecule type" value="Genomic_DNA"/>
</dbReference>
<dbReference type="PROSITE" id="PS00180">
    <property type="entry name" value="GLNA_1"/>
    <property type="match status" value="1"/>
</dbReference>
<accession>A0A660SE80</accession>
<keyword evidence="4 9" id="KW-0547">Nucleotide-binding</keyword>
<protein>
    <recommendedName>
        <fullName evidence="9">Glutamine synthetase</fullName>
        <ecNumber evidence="9">6.3.1.2</ecNumber>
    </recommendedName>
</protein>
<dbReference type="InterPro" id="IPR027302">
    <property type="entry name" value="Gln_synth_N_conserv_site"/>
</dbReference>
<dbReference type="PROSITE" id="PS00181">
    <property type="entry name" value="GLNA_ATP"/>
    <property type="match status" value="1"/>
</dbReference>
<keyword evidence="6" id="KW-0460">Magnesium</keyword>
<dbReference type="PANTHER" id="PTHR43785">
    <property type="entry name" value="GAMMA-GLUTAMYLPUTRESCINE SYNTHETASE"/>
    <property type="match status" value="1"/>
</dbReference>
<dbReference type="InterPro" id="IPR008147">
    <property type="entry name" value="Gln_synt_N"/>
</dbReference>
<dbReference type="SMART" id="SM01230">
    <property type="entry name" value="Gln-synt_C"/>
    <property type="match status" value="1"/>
</dbReference>
<dbReference type="Pfam" id="PF03951">
    <property type="entry name" value="Gln-synt_N"/>
    <property type="match status" value="1"/>
</dbReference>
<evidence type="ECO:0000256" key="3">
    <source>
        <dbReference type="ARBA" id="ARBA00022598"/>
    </source>
</evidence>
<evidence type="ECO:0000256" key="9">
    <source>
        <dbReference type="RuleBase" id="RU004356"/>
    </source>
</evidence>
<dbReference type="SUPFAM" id="SSF55931">
    <property type="entry name" value="Glutamine synthetase/guanido kinase"/>
    <property type="match status" value="1"/>
</dbReference>
<dbReference type="InterPro" id="IPR008146">
    <property type="entry name" value="Gln_synth_cat_dom"/>
</dbReference>
<keyword evidence="3 9" id="KW-0436">Ligase</keyword>
<gene>
    <name evidence="12" type="ORF">DRP53_09580</name>
</gene>
<evidence type="ECO:0000256" key="1">
    <source>
        <dbReference type="ARBA" id="ARBA00001946"/>
    </source>
</evidence>
<evidence type="ECO:0000256" key="2">
    <source>
        <dbReference type="ARBA" id="ARBA00009897"/>
    </source>
</evidence>
<evidence type="ECO:0000256" key="5">
    <source>
        <dbReference type="ARBA" id="ARBA00022840"/>
    </source>
</evidence>
<dbReference type="Gene3D" id="3.10.20.70">
    <property type="entry name" value="Glutamine synthetase, N-terminal domain"/>
    <property type="match status" value="1"/>
</dbReference>